<dbReference type="Gene3D" id="2.40.70.10">
    <property type="entry name" value="Acid Proteases"/>
    <property type="match status" value="1"/>
</dbReference>
<dbReference type="InterPro" id="IPR021109">
    <property type="entry name" value="Peptidase_aspartic_dom_sf"/>
</dbReference>
<accession>A0AAD7BVA8</accession>
<feature type="non-terminal residue" evidence="1">
    <location>
        <position position="1"/>
    </location>
</feature>
<keyword evidence="2" id="KW-1185">Reference proteome</keyword>
<name>A0AAD7BVA8_MYCRO</name>
<dbReference type="CDD" id="cd00303">
    <property type="entry name" value="retropepsin_like"/>
    <property type="match status" value="1"/>
</dbReference>
<gene>
    <name evidence="1" type="ORF">B0H17DRAFT_890247</name>
</gene>
<proteinExistence type="predicted"/>
<protein>
    <submittedName>
        <fullName evidence="1">Uncharacterized protein</fullName>
    </submittedName>
</protein>
<evidence type="ECO:0000313" key="1">
    <source>
        <dbReference type="EMBL" id="KAJ7632008.1"/>
    </source>
</evidence>
<evidence type="ECO:0000313" key="2">
    <source>
        <dbReference type="Proteomes" id="UP001221757"/>
    </source>
</evidence>
<dbReference type="AlphaFoldDB" id="A0AAD7BVA8"/>
<feature type="non-terminal residue" evidence="1">
    <location>
        <position position="217"/>
    </location>
</feature>
<sequence>VTINGQKAFTLFDSGCTTEACSPDFARVAGIKVFPIQTAVTLQLGTAGSRSKINHGTIAKVEYDSTSCDEYLDIVNFDRFDAIIGRNSCVSMGSHWTSSSIQFVCAGSQPTRLPKRRNPLRLSAVTLTEGDIPRLREQWMEISKDIMSGVPETMPPLREVNHRIPLIDEVKVYNYHLPKCPDAMKEQLIEKINRYVRAGWWKAVQTNQAAPMLCIPK</sequence>
<dbReference type="EMBL" id="JARKIE010000499">
    <property type="protein sequence ID" value="KAJ7632008.1"/>
    <property type="molecule type" value="Genomic_DNA"/>
</dbReference>
<comment type="caution">
    <text evidence="1">The sequence shown here is derived from an EMBL/GenBank/DDBJ whole genome shotgun (WGS) entry which is preliminary data.</text>
</comment>
<dbReference type="Proteomes" id="UP001221757">
    <property type="component" value="Unassembled WGS sequence"/>
</dbReference>
<organism evidence="1 2">
    <name type="scientific">Mycena rosella</name>
    <name type="common">Pink bonnet</name>
    <name type="synonym">Agaricus rosellus</name>
    <dbReference type="NCBI Taxonomy" id="1033263"/>
    <lineage>
        <taxon>Eukaryota</taxon>
        <taxon>Fungi</taxon>
        <taxon>Dikarya</taxon>
        <taxon>Basidiomycota</taxon>
        <taxon>Agaricomycotina</taxon>
        <taxon>Agaricomycetes</taxon>
        <taxon>Agaricomycetidae</taxon>
        <taxon>Agaricales</taxon>
        <taxon>Marasmiineae</taxon>
        <taxon>Mycenaceae</taxon>
        <taxon>Mycena</taxon>
    </lineage>
</organism>
<reference evidence="1" key="1">
    <citation type="submission" date="2023-03" db="EMBL/GenBank/DDBJ databases">
        <title>Massive genome expansion in bonnet fungi (Mycena s.s.) driven by repeated elements and novel gene families across ecological guilds.</title>
        <authorList>
            <consortium name="Lawrence Berkeley National Laboratory"/>
            <person name="Harder C.B."/>
            <person name="Miyauchi S."/>
            <person name="Viragh M."/>
            <person name="Kuo A."/>
            <person name="Thoen E."/>
            <person name="Andreopoulos B."/>
            <person name="Lu D."/>
            <person name="Skrede I."/>
            <person name="Drula E."/>
            <person name="Henrissat B."/>
            <person name="Morin E."/>
            <person name="Kohler A."/>
            <person name="Barry K."/>
            <person name="LaButti K."/>
            <person name="Morin E."/>
            <person name="Salamov A."/>
            <person name="Lipzen A."/>
            <person name="Mereny Z."/>
            <person name="Hegedus B."/>
            <person name="Baldrian P."/>
            <person name="Stursova M."/>
            <person name="Weitz H."/>
            <person name="Taylor A."/>
            <person name="Grigoriev I.V."/>
            <person name="Nagy L.G."/>
            <person name="Martin F."/>
            <person name="Kauserud H."/>
        </authorList>
    </citation>
    <scope>NUCLEOTIDE SEQUENCE</scope>
    <source>
        <strain evidence="1">CBHHK067</strain>
    </source>
</reference>